<reference evidence="2 3" key="1">
    <citation type="submission" date="2020-01" db="EMBL/GenBank/DDBJ databases">
        <title>Identification and distribution of gene clusters putatively required for synthesis of sphingolipid metabolism inhibitors in phylogenetically diverse species of the filamentous fungus Fusarium.</title>
        <authorList>
            <person name="Kim H.-S."/>
            <person name="Busman M."/>
            <person name="Brown D.W."/>
            <person name="Divon H."/>
            <person name="Uhlig S."/>
            <person name="Proctor R.H."/>
        </authorList>
    </citation>
    <scope>NUCLEOTIDE SEQUENCE [LARGE SCALE GENOMIC DNA]</scope>
    <source>
        <strain evidence="2 3">NRRL 20459</strain>
    </source>
</reference>
<keyword evidence="3" id="KW-1185">Reference proteome</keyword>
<evidence type="ECO:0000259" key="1">
    <source>
        <dbReference type="Pfam" id="PF06985"/>
    </source>
</evidence>
<dbReference type="OrthoDB" id="408631at2759"/>
<name>A0A8H4L764_9HYPO</name>
<dbReference type="Pfam" id="PF06985">
    <property type="entry name" value="HET"/>
    <property type="match status" value="1"/>
</dbReference>
<proteinExistence type="predicted"/>
<protein>
    <recommendedName>
        <fullName evidence="1">Heterokaryon incompatibility domain-containing protein</fullName>
    </recommendedName>
</protein>
<evidence type="ECO:0000313" key="2">
    <source>
        <dbReference type="EMBL" id="KAF4462448.1"/>
    </source>
</evidence>
<dbReference type="PANTHER" id="PTHR33112">
    <property type="entry name" value="DOMAIN PROTEIN, PUTATIVE-RELATED"/>
    <property type="match status" value="1"/>
</dbReference>
<dbReference type="InterPro" id="IPR010730">
    <property type="entry name" value="HET"/>
</dbReference>
<evidence type="ECO:0000313" key="3">
    <source>
        <dbReference type="Proteomes" id="UP000554235"/>
    </source>
</evidence>
<gene>
    <name evidence="2" type="ORF">FALBO_10744</name>
</gene>
<dbReference type="AlphaFoldDB" id="A0A8H4L764"/>
<comment type="caution">
    <text evidence="2">The sequence shown here is derived from an EMBL/GenBank/DDBJ whole genome shotgun (WGS) entry which is preliminary data.</text>
</comment>
<accession>A0A8H4L764</accession>
<organism evidence="2 3">
    <name type="scientific">Fusarium albosuccineum</name>
    <dbReference type="NCBI Taxonomy" id="1237068"/>
    <lineage>
        <taxon>Eukaryota</taxon>
        <taxon>Fungi</taxon>
        <taxon>Dikarya</taxon>
        <taxon>Ascomycota</taxon>
        <taxon>Pezizomycotina</taxon>
        <taxon>Sordariomycetes</taxon>
        <taxon>Hypocreomycetidae</taxon>
        <taxon>Hypocreales</taxon>
        <taxon>Nectriaceae</taxon>
        <taxon>Fusarium</taxon>
        <taxon>Fusarium decemcellulare species complex</taxon>
    </lineage>
</organism>
<sequence>MDTHHRSTHSSMEGDKEVYTAEWRCQECRRIPWDYSEWLKLLQDGTVIQHHESFTALDASAAMGCYLCRILRAQVVHHQYNALPAWVSENIETGRCSLKLETRTFSGNMEIAICFYVGEYLIMILAHRASTRAMETKGMAGAQIKSIVARRHESLRGAHSQCGTRTLKQDDDSYSPTRLIDVGVEPSPTIRVVVPKEDLAEPDKLQYLALSYCWGAANEPAKTTRSTIDARRRGFSLNGLPKTIQDSVKLTRLLGFRYLWVDAICIIQSHAGDRYLDDWNREALRMGSYYSNAYCLISASSASDSSEGLFMERKAQKYLMKPCLLAFDKDSGENLYLPVPEPDLHQELADQPLLKRGWCLQERLLSVRALHWSKNCLYWQCQGIITASELFPFDKLREPIVDVQWSVHHLLKDSTESAMGKSWNRVVESYKGMSLTFETDRLVAIQGLADRLVTIHGGEYFAGVFRSHLVDGLLWNIKGACTEEEFLSHYPSWSWASRKAHFGISFQPISNSLLRCTKPDVLPPKRNALDFSDPLKRDIRFEAPLVSLELDPHTAVRGGHHRMTWKDLEQEVAILLIFDASELAPKPLGRILALFLDLEDKPLPSGGRITLRGIIIQPKDQFHERIGLVEVRERGGFQPVAKWQAEMDKHRSDVCLI</sequence>
<dbReference type="Proteomes" id="UP000554235">
    <property type="component" value="Unassembled WGS sequence"/>
</dbReference>
<dbReference type="EMBL" id="JAADYS010001537">
    <property type="protein sequence ID" value="KAF4462448.1"/>
    <property type="molecule type" value="Genomic_DNA"/>
</dbReference>
<dbReference type="PANTHER" id="PTHR33112:SF10">
    <property type="entry name" value="TOL"/>
    <property type="match status" value="1"/>
</dbReference>
<feature type="domain" description="Heterokaryon incompatibility" evidence="1">
    <location>
        <begin position="207"/>
        <end position="362"/>
    </location>
</feature>